<keyword evidence="3" id="KW-0808">Transferase</keyword>
<dbReference type="PROSITE" id="PS51219">
    <property type="entry name" value="DPCK"/>
    <property type="match status" value="1"/>
</dbReference>
<name>A0A3B1DT07_9ZZZZ</name>
<dbReference type="AlphaFoldDB" id="A0A3B1DT07"/>
<dbReference type="GO" id="GO:0004140">
    <property type="term" value="F:dephospho-CoA kinase activity"/>
    <property type="evidence" value="ECO:0007669"/>
    <property type="project" value="UniProtKB-EC"/>
</dbReference>
<dbReference type="NCBIfam" id="TIGR00152">
    <property type="entry name" value="dephospho-CoA kinase"/>
    <property type="match status" value="1"/>
</dbReference>
<dbReference type="Gene3D" id="3.40.50.300">
    <property type="entry name" value="P-loop containing nucleotide triphosphate hydrolases"/>
    <property type="match status" value="1"/>
</dbReference>
<dbReference type="Pfam" id="PF01121">
    <property type="entry name" value="CoaE"/>
    <property type="match status" value="1"/>
</dbReference>
<evidence type="ECO:0000256" key="1">
    <source>
        <dbReference type="ARBA" id="ARBA00022741"/>
    </source>
</evidence>
<protein>
    <submittedName>
        <fullName evidence="3">Dephospho-CoA kinase</fullName>
        <ecNumber evidence="3">2.7.1.24</ecNumber>
    </submittedName>
</protein>
<proteinExistence type="inferred from homology"/>
<dbReference type="PANTHER" id="PTHR10695:SF46">
    <property type="entry name" value="BIFUNCTIONAL COENZYME A SYNTHASE-RELATED"/>
    <property type="match status" value="1"/>
</dbReference>
<dbReference type="GO" id="GO:0015937">
    <property type="term" value="P:coenzyme A biosynthetic process"/>
    <property type="evidence" value="ECO:0007669"/>
    <property type="project" value="InterPro"/>
</dbReference>
<accession>A0A3B1DT07</accession>
<evidence type="ECO:0000256" key="2">
    <source>
        <dbReference type="ARBA" id="ARBA00022840"/>
    </source>
</evidence>
<dbReference type="InterPro" id="IPR027417">
    <property type="entry name" value="P-loop_NTPase"/>
</dbReference>
<keyword evidence="2" id="KW-0067">ATP-binding</keyword>
<dbReference type="SUPFAM" id="SSF52540">
    <property type="entry name" value="P-loop containing nucleoside triphosphate hydrolases"/>
    <property type="match status" value="1"/>
</dbReference>
<gene>
    <name evidence="3" type="ORF">MNB_ARC-1_415</name>
</gene>
<dbReference type="EC" id="2.7.1.24" evidence="3"/>
<keyword evidence="1" id="KW-0547">Nucleotide-binding</keyword>
<dbReference type="CDD" id="cd02022">
    <property type="entry name" value="DPCK"/>
    <property type="match status" value="1"/>
</dbReference>
<dbReference type="GO" id="GO:0005524">
    <property type="term" value="F:ATP binding"/>
    <property type="evidence" value="ECO:0007669"/>
    <property type="project" value="UniProtKB-KW"/>
</dbReference>
<sequence length="199" mass="23036">MQKDNFKYAIALTGGIATGKSTVSNLFMLHGLLTIDTDKIAHKLLDEHSAALKDMFGEEYVYNNKTVRKKLGELIFNNVNEKKKLEKFLHPLIKQEVIRKSLIFDDQKKPYLVDIPLFFENENYNIRNSVVVYAPQSLQLKRLMSRDKCSADEANIRINNQMNIEKKIDKATFIIDNSKDLKSLQDEVEKIKLFLLKVV</sequence>
<dbReference type="PANTHER" id="PTHR10695">
    <property type="entry name" value="DEPHOSPHO-COA KINASE-RELATED"/>
    <property type="match status" value="1"/>
</dbReference>
<evidence type="ECO:0000313" key="3">
    <source>
        <dbReference type="EMBL" id="VAY87484.1"/>
    </source>
</evidence>
<reference evidence="3" key="1">
    <citation type="submission" date="2018-10" db="EMBL/GenBank/DDBJ databases">
        <authorList>
            <person name="Aoki K."/>
        </authorList>
    </citation>
    <scope>NUCLEOTIDE SEQUENCE</scope>
</reference>
<keyword evidence="3" id="KW-0418">Kinase</keyword>
<dbReference type="HAMAP" id="MF_00376">
    <property type="entry name" value="Dephospho_CoA_kinase"/>
    <property type="match status" value="1"/>
</dbReference>
<dbReference type="EMBL" id="UOYO01000026">
    <property type="protein sequence ID" value="VAY87484.1"/>
    <property type="molecule type" value="Genomic_DNA"/>
</dbReference>
<dbReference type="InterPro" id="IPR001977">
    <property type="entry name" value="Depp_CoAkinase"/>
</dbReference>
<organism evidence="3">
    <name type="scientific">hydrothermal vent metagenome</name>
    <dbReference type="NCBI Taxonomy" id="652676"/>
    <lineage>
        <taxon>unclassified sequences</taxon>
        <taxon>metagenomes</taxon>
        <taxon>ecological metagenomes</taxon>
    </lineage>
</organism>